<sequence length="178" mass="19435">MATAEVGGDGFEFLSCEGLSLSAPNSEQSTGKDDPQAPGWTKRMYRLPFADVCKRRCRGTRKRKQAKINHPPPVDAVLEDAIHSAALRCTAGRPRRRRGMDLSSSQIRFLLPAIGGDKYTQAAHTVLDLLDGAAESSTREVGKRRLFSEQSTGLDDLQALAGQKHDSRVNMGMGEIHT</sequence>
<dbReference type="EnsemblPlants" id="EMT13008">
    <property type="protein sequence ID" value="EMT13008"/>
    <property type="gene ID" value="F775_25262"/>
</dbReference>
<accession>R7W2D2</accession>
<evidence type="ECO:0000256" key="1">
    <source>
        <dbReference type="SAM" id="MobiDB-lite"/>
    </source>
</evidence>
<protein>
    <submittedName>
        <fullName evidence="2">Uncharacterized protein</fullName>
    </submittedName>
</protein>
<feature type="region of interest" description="Disordered" evidence="1">
    <location>
        <begin position="21"/>
        <end position="40"/>
    </location>
</feature>
<reference evidence="2" key="1">
    <citation type="submission" date="2015-06" db="UniProtKB">
        <authorList>
            <consortium name="EnsemblPlants"/>
        </authorList>
    </citation>
    <scope>IDENTIFICATION</scope>
</reference>
<organism evidence="2">
    <name type="scientific">Aegilops tauschii</name>
    <name type="common">Tausch's goatgrass</name>
    <name type="synonym">Aegilops squarrosa</name>
    <dbReference type="NCBI Taxonomy" id="37682"/>
    <lineage>
        <taxon>Eukaryota</taxon>
        <taxon>Viridiplantae</taxon>
        <taxon>Streptophyta</taxon>
        <taxon>Embryophyta</taxon>
        <taxon>Tracheophyta</taxon>
        <taxon>Spermatophyta</taxon>
        <taxon>Magnoliopsida</taxon>
        <taxon>Liliopsida</taxon>
        <taxon>Poales</taxon>
        <taxon>Poaceae</taxon>
        <taxon>BOP clade</taxon>
        <taxon>Pooideae</taxon>
        <taxon>Triticodae</taxon>
        <taxon>Triticeae</taxon>
        <taxon>Triticinae</taxon>
        <taxon>Aegilops</taxon>
    </lineage>
</organism>
<name>R7W2D2_AEGTA</name>
<proteinExistence type="predicted"/>
<evidence type="ECO:0000313" key="2">
    <source>
        <dbReference type="EnsemblPlants" id="EMT13008"/>
    </source>
</evidence>
<dbReference type="AlphaFoldDB" id="R7W2D2"/>